<protein>
    <submittedName>
        <fullName evidence="1">Uncharacterized protein</fullName>
    </submittedName>
</protein>
<sequence length="42" mass="4786">MCLDEGLASKNQEKKPNCLAQLRLTLLLAFAKLPRFDRNPDL</sequence>
<proteinExistence type="predicted"/>
<gene>
    <name evidence="1" type="ORF">RISK_002879</name>
</gene>
<name>A0A0J1BEU8_RHOIS</name>
<organism evidence="1 2">
    <name type="scientific">Rhodopirellula islandica</name>
    <dbReference type="NCBI Taxonomy" id="595434"/>
    <lineage>
        <taxon>Bacteria</taxon>
        <taxon>Pseudomonadati</taxon>
        <taxon>Planctomycetota</taxon>
        <taxon>Planctomycetia</taxon>
        <taxon>Pirellulales</taxon>
        <taxon>Pirellulaceae</taxon>
        <taxon>Rhodopirellula</taxon>
    </lineage>
</organism>
<evidence type="ECO:0000313" key="2">
    <source>
        <dbReference type="Proteomes" id="UP000036367"/>
    </source>
</evidence>
<keyword evidence="2" id="KW-1185">Reference proteome</keyword>
<dbReference type="PATRIC" id="fig|595434.4.peg.2745"/>
<evidence type="ECO:0000313" key="1">
    <source>
        <dbReference type="EMBL" id="KLU05117.1"/>
    </source>
</evidence>
<dbReference type="STRING" id="595434.RISK_002879"/>
<dbReference type="AlphaFoldDB" id="A0A0J1BEU8"/>
<accession>A0A0J1BEU8</accession>
<dbReference type="Proteomes" id="UP000036367">
    <property type="component" value="Unassembled WGS sequence"/>
</dbReference>
<reference evidence="1" key="1">
    <citation type="submission" date="2015-05" db="EMBL/GenBank/DDBJ databases">
        <title>Permanent draft genome of Rhodopirellula islandicus K833.</title>
        <authorList>
            <person name="Kizina J."/>
            <person name="Richter M."/>
            <person name="Glockner F.O."/>
            <person name="Harder J."/>
        </authorList>
    </citation>
    <scope>NUCLEOTIDE SEQUENCE [LARGE SCALE GENOMIC DNA]</scope>
    <source>
        <strain evidence="1">K833</strain>
    </source>
</reference>
<comment type="caution">
    <text evidence="1">The sequence shown here is derived from an EMBL/GenBank/DDBJ whole genome shotgun (WGS) entry which is preliminary data.</text>
</comment>
<dbReference type="EMBL" id="LECT01000023">
    <property type="protein sequence ID" value="KLU05117.1"/>
    <property type="molecule type" value="Genomic_DNA"/>
</dbReference>